<feature type="region of interest" description="Disordered" evidence="1">
    <location>
        <begin position="291"/>
        <end position="335"/>
    </location>
</feature>
<evidence type="ECO:0000256" key="1">
    <source>
        <dbReference type="SAM" id="MobiDB-lite"/>
    </source>
</evidence>
<evidence type="ECO:0000313" key="2">
    <source>
        <dbReference type="EMBL" id="GAT46788.1"/>
    </source>
</evidence>
<feature type="compositionally biased region" description="Low complexity" evidence="1">
    <location>
        <begin position="311"/>
        <end position="326"/>
    </location>
</feature>
<reference evidence="2" key="1">
    <citation type="submission" date="2014-09" db="EMBL/GenBank/DDBJ databases">
        <title>Genome sequence of the luminous mushroom Mycena chlorophos for searching fungal bioluminescence genes.</title>
        <authorList>
            <person name="Tanaka Y."/>
            <person name="Kasuga D."/>
            <person name="Oba Y."/>
            <person name="Hase S."/>
            <person name="Sato K."/>
            <person name="Oba Y."/>
            <person name="Sakakibara Y."/>
        </authorList>
    </citation>
    <scope>NUCLEOTIDE SEQUENCE</scope>
</reference>
<sequence length="335" mass="36984">MSSIPDIITSWHEKLEALEDNVKVGRTAAKAQLAEYEVHQVLDGKLFKVVQRLGEDTMQEAIFTIVGVLTQKRFPPLKWHDVQSIDPGRLGQRLTLAGHDTEQFKSTIALIDGFEDMFREAAKELKLQPIDPVTIDDAVGEVMSFDARYFTRGNIPKAARVAFGLDVDPAGVLSSFVGEQYAHCADNVVHYLQLDEDRIVPKAPSSFRENDTVQVGFTLTAFSSKSSNNGCQLIMKPVLRTVVHVDSTLSRSSGATWTMKEGRKERLKARKENTERCQALLAQVSNPLLQRFGSTHVSRSSPKKVKPNGKGPAQPAQGPAQGSSGPVEMVVEHHR</sequence>
<protein>
    <submittedName>
        <fullName evidence="2">Uncharacterized protein</fullName>
    </submittedName>
</protein>
<gene>
    <name evidence="2" type="ORF">MCHLO_04287</name>
</gene>
<accession>A0ABQ0L6U5</accession>
<feature type="compositionally biased region" description="Polar residues" evidence="1">
    <location>
        <begin position="291"/>
        <end position="300"/>
    </location>
</feature>
<proteinExistence type="predicted"/>
<organism evidence="2 3">
    <name type="scientific">Mycena chlorophos</name>
    <name type="common">Agaric fungus</name>
    <name type="synonym">Agaricus chlorophos</name>
    <dbReference type="NCBI Taxonomy" id="658473"/>
    <lineage>
        <taxon>Eukaryota</taxon>
        <taxon>Fungi</taxon>
        <taxon>Dikarya</taxon>
        <taxon>Basidiomycota</taxon>
        <taxon>Agaricomycotina</taxon>
        <taxon>Agaricomycetes</taxon>
        <taxon>Agaricomycetidae</taxon>
        <taxon>Agaricales</taxon>
        <taxon>Marasmiineae</taxon>
        <taxon>Mycenaceae</taxon>
        <taxon>Mycena</taxon>
    </lineage>
</organism>
<dbReference type="EMBL" id="DF842776">
    <property type="protein sequence ID" value="GAT46788.1"/>
    <property type="molecule type" value="Genomic_DNA"/>
</dbReference>
<name>A0ABQ0L6U5_MYCCL</name>
<keyword evidence="3" id="KW-1185">Reference proteome</keyword>
<evidence type="ECO:0000313" key="3">
    <source>
        <dbReference type="Proteomes" id="UP000815677"/>
    </source>
</evidence>
<dbReference type="Proteomes" id="UP000815677">
    <property type="component" value="Unassembled WGS sequence"/>
</dbReference>